<dbReference type="Gene3D" id="3.90.1820.10">
    <property type="entry name" value="AglA-like glucosidase"/>
    <property type="match status" value="1"/>
</dbReference>
<organism evidence="11 12">
    <name type="scientific">Alsobacter ponti</name>
    <dbReference type="NCBI Taxonomy" id="2962936"/>
    <lineage>
        <taxon>Bacteria</taxon>
        <taxon>Pseudomonadati</taxon>
        <taxon>Pseudomonadota</taxon>
        <taxon>Alphaproteobacteria</taxon>
        <taxon>Hyphomicrobiales</taxon>
        <taxon>Alsobacteraceae</taxon>
        <taxon>Alsobacter</taxon>
    </lineage>
</organism>
<comment type="similarity">
    <text evidence="2 9">Belongs to the glycosyl hydrolase 4 family.</text>
</comment>
<dbReference type="InterPro" id="IPR053715">
    <property type="entry name" value="GH4_Enzyme_sf"/>
</dbReference>
<dbReference type="SUPFAM" id="SSF51735">
    <property type="entry name" value="NAD(P)-binding Rossmann-fold domains"/>
    <property type="match status" value="1"/>
</dbReference>
<evidence type="ECO:0000256" key="8">
    <source>
        <dbReference type="ARBA" id="ARBA00023295"/>
    </source>
</evidence>
<evidence type="ECO:0000256" key="3">
    <source>
        <dbReference type="ARBA" id="ARBA00022723"/>
    </source>
</evidence>
<dbReference type="SUPFAM" id="SSF56327">
    <property type="entry name" value="LDH C-terminal domain-like"/>
    <property type="match status" value="1"/>
</dbReference>
<keyword evidence="12" id="KW-1185">Reference proteome</keyword>
<reference evidence="11 12" key="1">
    <citation type="submission" date="2022-07" db="EMBL/GenBank/DDBJ databases">
        <authorList>
            <person name="Li W.-J."/>
            <person name="Deng Q.-Q."/>
        </authorList>
    </citation>
    <scope>NUCLEOTIDE SEQUENCE [LARGE SCALE GENOMIC DNA]</scope>
    <source>
        <strain evidence="11 12">SYSU M60028</strain>
    </source>
</reference>
<evidence type="ECO:0000313" key="11">
    <source>
        <dbReference type="EMBL" id="MCP8940116.1"/>
    </source>
</evidence>
<evidence type="ECO:0000256" key="7">
    <source>
        <dbReference type="ARBA" id="ARBA00023277"/>
    </source>
</evidence>
<proteinExistence type="inferred from homology"/>
<sequence>MARTTRIVFLGAGSKAFGLSLLRDVLSSPALRGATLCLVDTDRAALERMAELAGHLNRHMDAGLVVESTTDREQALPGARFVVNATAIERNRLWKLDFEVPRKFGIRHTLGENGGPGALFFTLRTLPLVFDIARDIARLAPDALFINCSNPESRIVLALRKYTGLKVVGLCHGLSMSRGDIARILGLAPERVSVVGAGLNHAQWLLRIRDHETGDDLYPMLRAREPKLAPADLPLTRALFRAFGYWPTCSDSHLGEYFSFGWQAGESGYDFAADERSREDLDRQISAVIDGGPIPGGWLSPSGEGLADIMEAVVQDRPRLLQSAILYNEGAIPNLPSDLAVEVPAVADAGGVRPVAVGALPDPIAKLLAMPAHVHQLAVEAAVHASRDLALQALLVDPVVNSIDAAVGLLAELWDANRPYIRPCL</sequence>
<keyword evidence="8 9" id="KW-0326">Glycosidase</keyword>
<dbReference type="InterPro" id="IPR001088">
    <property type="entry name" value="Glyco_hydro_4"/>
</dbReference>
<keyword evidence="3" id="KW-0479">Metal-binding</keyword>
<comment type="cofactor">
    <cofactor evidence="9">
        <name>NAD(+)</name>
        <dbReference type="ChEBI" id="CHEBI:57540"/>
    </cofactor>
    <text evidence="9">Binds 1 NAD(+) per subunit.</text>
</comment>
<dbReference type="Proteomes" id="UP001205890">
    <property type="component" value="Unassembled WGS sequence"/>
</dbReference>
<dbReference type="PRINTS" id="PR00732">
    <property type="entry name" value="GLHYDRLASE4"/>
</dbReference>
<keyword evidence="4 9" id="KW-0378">Hydrolase</keyword>
<dbReference type="PANTHER" id="PTHR32092">
    <property type="entry name" value="6-PHOSPHO-BETA-GLUCOSIDASE-RELATED"/>
    <property type="match status" value="1"/>
</dbReference>
<evidence type="ECO:0000256" key="6">
    <source>
        <dbReference type="ARBA" id="ARBA00023211"/>
    </source>
</evidence>
<protein>
    <submittedName>
        <fullName evidence="11">Alpha-glucosidase/alpha-galactosidase</fullName>
    </submittedName>
</protein>
<evidence type="ECO:0000256" key="1">
    <source>
        <dbReference type="ARBA" id="ARBA00001936"/>
    </source>
</evidence>
<evidence type="ECO:0000256" key="9">
    <source>
        <dbReference type="RuleBase" id="RU361152"/>
    </source>
</evidence>
<evidence type="ECO:0000256" key="5">
    <source>
        <dbReference type="ARBA" id="ARBA00023027"/>
    </source>
</evidence>
<evidence type="ECO:0000313" key="12">
    <source>
        <dbReference type="Proteomes" id="UP001205890"/>
    </source>
</evidence>
<dbReference type="InterPro" id="IPR022616">
    <property type="entry name" value="Glyco_hydro_4_C"/>
</dbReference>
<dbReference type="Pfam" id="PF11975">
    <property type="entry name" value="Glyco_hydro_4C"/>
    <property type="match status" value="1"/>
</dbReference>
<keyword evidence="6" id="KW-0464">Manganese</keyword>
<dbReference type="Pfam" id="PF02056">
    <property type="entry name" value="Glyco_hydro_4"/>
    <property type="match status" value="1"/>
</dbReference>
<comment type="cofactor">
    <cofactor evidence="1">
        <name>Mn(2+)</name>
        <dbReference type="ChEBI" id="CHEBI:29035"/>
    </cofactor>
</comment>
<dbReference type="InterPro" id="IPR036291">
    <property type="entry name" value="NAD(P)-bd_dom_sf"/>
</dbReference>
<evidence type="ECO:0000259" key="10">
    <source>
        <dbReference type="Pfam" id="PF11975"/>
    </source>
</evidence>
<gene>
    <name evidence="11" type="ORF">NK718_16435</name>
</gene>
<evidence type="ECO:0000256" key="4">
    <source>
        <dbReference type="ARBA" id="ARBA00022801"/>
    </source>
</evidence>
<comment type="caution">
    <text evidence="11">The sequence shown here is derived from an EMBL/GenBank/DDBJ whole genome shotgun (WGS) entry which is preliminary data.</text>
</comment>
<dbReference type="PANTHER" id="PTHR32092:SF6">
    <property type="entry name" value="ALPHA-GALACTOSIDASE"/>
    <property type="match status" value="1"/>
</dbReference>
<keyword evidence="7" id="KW-0119">Carbohydrate metabolism</keyword>
<dbReference type="EMBL" id="JANCLU010000017">
    <property type="protein sequence ID" value="MCP8940116.1"/>
    <property type="molecule type" value="Genomic_DNA"/>
</dbReference>
<feature type="domain" description="Glycosyl hydrolase family 4 C-terminal" evidence="10">
    <location>
        <begin position="197"/>
        <end position="400"/>
    </location>
</feature>
<keyword evidence="5 9" id="KW-0520">NAD</keyword>
<name>A0ABT1LGP0_9HYPH</name>
<evidence type="ECO:0000256" key="2">
    <source>
        <dbReference type="ARBA" id="ARBA00010141"/>
    </source>
</evidence>
<dbReference type="InterPro" id="IPR015955">
    <property type="entry name" value="Lactate_DH/Glyco_Ohase_4_C"/>
</dbReference>
<accession>A0ABT1LGP0</accession>